<proteinExistence type="predicted"/>
<dbReference type="AlphaFoldDB" id="A0A5B0NZ38"/>
<dbReference type="EMBL" id="VSWC01000079">
    <property type="protein sequence ID" value="KAA1093966.1"/>
    <property type="molecule type" value="Genomic_DNA"/>
</dbReference>
<sequence>MVPASDPTSSLTVLAIDRCRGPHQRLHRLPTLCAAKLTAAGLLQPSQMLFLVVLCPTASRFLIKAKLPSTSSSSRQVLSNFFTVFRRYLHADPPRFYTSKPRLPYSNWQQTVINDFDIDGLDAIPQLPSVF</sequence>
<comment type="caution">
    <text evidence="1">The sequence shown here is derived from an EMBL/GenBank/DDBJ whole genome shotgun (WGS) entry which is preliminary data.</text>
</comment>
<keyword evidence="2" id="KW-1185">Reference proteome</keyword>
<dbReference type="Proteomes" id="UP000324748">
    <property type="component" value="Unassembled WGS sequence"/>
</dbReference>
<gene>
    <name evidence="1" type="ORF">PGT21_004849</name>
</gene>
<protein>
    <submittedName>
        <fullName evidence="1">Uncharacterized protein</fullName>
    </submittedName>
</protein>
<evidence type="ECO:0000313" key="2">
    <source>
        <dbReference type="Proteomes" id="UP000324748"/>
    </source>
</evidence>
<organism evidence="1 2">
    <name type="scientific">Puccinia graminis f. sp. tritici</name>
    <dbReference type="NCBI Taxonomy" id="56615"/>
    <lineage>
        <taxon>Eukaryota</taxon>
        <taxon>Fungi</taxon>
        <taxon>Dikarya</taxon>
        <taxon>Basidiomycota</taxon>
        <taxon>Pucciniomycotina</taxon>
        <taxon>Pucciniomycetes</taxon>
        <taxon>Pucciniales</taxon>
        <taxon>Pucciniaceae</taxon>
        <taxon>Puccinia</taxon>
    </lineage>
</organism>
<accession>A0A5B0NZ38</accession>
<evidence type="ECO:0000313" key="1">
    <source>
        <dbReference type="EMBL" id="KAA1093966.1"/>
    </source>
</evidence>
<name>A0A5B0NZ38_PUCGR</name>
<reference evidence="1 2" key="1">
    <citation type="submission" date="2019-05" db="EMBL/GenBank/DDBJ databases">
        <title>Emergence of the Ug99 lineage of the wheat stem rust pathogen through somatic hybridization.</title>
        <authorList>
            <person name="Li F."/>
            <person name="Upadhyaya N.M."/>
            <person name="Sperschneider J."/>
            <person name="Matny O."/>
            <person name="Nguyen-Phuc H."/>
            <person name="Mago R."/>
            <person name="Raley C."/>
            <person name="Miller M.E."/>
            <person name="Silverstein K.A.T."/>
            <person name="Henningsen E."/>
            <person name="Hirsch C.D."/>
            <person name="Visser B."/>
            <person name="Pretorius Z.A."/>
            <person name="Steffenson B.J."/>
            <person name="Schwessinger B."/>
            <person name="Dodds P.N."/>
            <person name="Figueroa M."/>
        </authorList>
    </citation>
    <scope>NUCLEOTIDE SEQUENCE [LARGE SCALE GENOMIC DNA]</scope>
    <source>
        <strain evidence="1">21-0</strain>
    </source>
</reference>